<comment type="caution">
    <text evidence="5">The sequence shown here is derived from an EMBL/GenBank/DDBJ whole genome shotgun (WGS) entry which is preliminary data.</text>
</comment>
<gene>
    <name evidence="5" type="ORF">FGG08_003823</name>
</gene>
<dbReference type="AlphaFoldDB" id="A0A9P8I6I6"/>
<evidence type="ECO:0000313" key="5">
    <source>
        <dbReference type="EMBL" id="KAH0541731.1"/>
    </source>
</evidence>
<dbReference type="PANTHER" id="PTHR15350">
    <property type="entry name" value="COP9 SIGNALOSOME COMPLEX SUBUNIT 7/DENDRITIC CELL PROTEIN GA17"/>
    <property type="match status" value="1"/>
</dbReference>
<proteinExistence type="inferred from homology"/>
<reference evidence="5" key="1">
    <citation type="submission" date="2021-03" db="EMBL/GenBank/DDBJ databases">
        <title>Comparative genomics and phylogenomic investigation of the class Geoglossomycetes provide insights into ecological specialization and systematics.</title>
        <authorList>
            <person name="Melie T."/>
            <person name="Pirro S."/>
            <person name="Miller A.N."/>
            <person name="Quandt A."/>
        </authorList>
    </citation>
    <scope>NUCLEOTIDE SEQUENCE</scope>
    <source>
        <strain evidence="5">GBOQ0MN5Z8</strain>
    </source>
</reference>
<evidence type="ECO:0000256" key="2">
    <source>
        <dbReference type="ARBA" id="ARBA00022790"/>
    </source>
</evidence>
<evidence type="ECO:0000256" key="3">
    <source>
        <dbReference type="SAM" id="MobiDB-lite"/>
    </source>
</evidence>
<evidence type="ECO:0000256" key="1">
    <source>
        <dbReference type="ARBA" id="ARBA00008482"/>
    </source>
</evidence>
<evidence type="ECO:0000313" key="6">
    <source>
        <dbReference type="Proteomes" id="UP000698800"/>
    </source>
</evidence>
<dbReference type="EMBL" id="JAGHQL010000070">
    <property type="protein sequence ID" value="KAH0541731.1"/>
    <property type="molecule type" value="Genomic_DNA"/>
</dbReference>
<keyword evidence="6" id="KW-1185">Reference proteome</keyword>
<dbReference type="PANTHER" id="PTHR15350:SF5">
    <property type="entry name" value="COP9 SIGNALOSOME COMPLEX SUBUNIT 7"/>
    <property type="match status" value="1"/>
</dbReference>
<feature type="region of interest" description="Disordered" evidence="3">
    <location>
        <begin position="229"/>
        <end position="299"/>
    </location>
</feature>
<dbReference type="OrthoDB" id="10265275at2759"/>
<dbReference type="Pfam" id="PF22061">
    <property type="entry name" value="CSN7_HB_subdom"/>
    <property type="match status" value="1"/>
</dbReference>
<dbReference type="Pfam" id="PF01399">
    <property type="entry name" value="PCI"/>
    <property type="match status" value="1"/>
</dbReference>
<dbReference type="Proteomes" id="UP000698800">
    <property type="component" value="Unassembled WGS sequence"/>
</dbReference>
<dbReference type="GO" id="GO:0008180">
    <property type="term" value="C:COP9 signalosome"/>
    <property type="evidence" value="ECO:0007669"/>
    <property type="project" value="UniProtKB-KW"/>
</dbReference>
<dbReference type="PROSITE" id="PS50250">
    <property type="entry name" value="PCI"/>
    <property type="match status" value="1"/>
</dbReference>
<comment type="similarity">
    <text evidence="1">Belongs to the CSN7/EIF3M family. CSN7 subfamily.</text>
</comment>
<protein>
    <recommendedName>
        <fullName evidence="4">PCI domain-containing protein</fullName>
    </recommendedName>
</protein>
<dbReference type="InterPro" id="IPR045237">
    <property type="entry name" value="COPS7/eIF3m"/>
</dbReference>
<evidence type="ECO:0000259" key="4">
    <source>
        <dbReference type="PROSITE" id="PS50250"/>
    </source>
</evidence>
<dbReference type="SMART" id="SM00088">
    <property type="entry name" value="PINT"/>
    <property type="match status" value="1"/>
</dbReference>
<feature type="domain" description="PCI" evidence="4">
    <location>
        <begin position="1"/>
        <end position="146"/>
    </location>
</feature>
<feature type="compositionally biased region" description="Acidic residues" evidence="3">
    <location>
        <begin position="262"/>
        <end position="273"/>
    </location>
</feature>
<accession>A0A9P8I6I6</accession>
<name>A0A9P8I6I6_9PEZI</name>
<dbReference type="InterPro" id="IPR000717">
    <property type="entry name" value="PCI_dom"/>
</dbReference>
<sequence length="299" mass="33153">MEHTKALNALEAPADLITRATSAPNTFVFAELLETPNIQALANASDEWRPYLTLLQIFAWGTWMDYQSTPDLPPLTPAQSHKLRQLTLLPLSRSPKTLTYPHLLSALSLPNTRILEDLIISAIYAGLLTAKLNTQSQHLEVSSVAPLRDVPPHGISAMQATLLEWEGRCEGVLRDIEFQIREVRRRNAERKARNREYMRLQADQLPPKDSSLLSHSSFVSGSITIDPSMLGKGKGTGKRLAVEEEGNRVRDDGGGRGGEQMYYDDEMEIDELEGPGRTGQRKTPRRGEGKFNAGGGKKA</sequence>
<feature type="compositionally biased region" description="Basic and acidic residues" evidence="3">
    <location>
        <begin position="240"/>
        <end position="254"/>
    </location>
</feature>
<keyword evidence="2" id="KW-0736">Signalosome</keyword>
<organism evidence="5 6">
    <name type="scientific">Glutinoglossum americanum</name>
    <dbReference type="NCBI Taxonomy" id="1670608"/>
    <lineage>
        <taxon>Eukaryota</taxon>
        <taxon>Fungi</taxon>
        <taxon>Dikarya</taxon>
        <taxon>Ascomycota</taxon>
        <taxon>Pezizomycotina</taxon>
        <taxon>Geoglossomycetes</taxon>
        <taxon>Geoglossales</taxon>
        <taxon>Geoglossaceae</taxon>
        <taxon>Glutinoglossum</taxon>
    </lineage>
</organism>